<proteinExistence type="inferred from homology"/>
<dbReference type="CDD" id="cd00042">
    <property type="entry name" value="CY"/>
    <property type="match status" value="1"/>
</dbReference>
<dbReference type="InterPro" id="IPR046350">
    <property type="entry name" value="Cystatin_sf"/>
</dbReference>
<dbReference type="InterPro" id="IPR042886">
    <property type="entry name" value="Cystatin-F"/>
</dbReference>
<dbReference type="Proteomes" id="UP001331515">
    <property type="component" value="Unassembled WGS sequence"/>
</dbReference>
<dbReference type="GO" id="GO:0005764">
    <property type="term" value="C:lysosome"/>
    <property type="evidence" value="ECO:0007669"/>
    <property type="project" value="TreeGrafter"/>
</dbReference>
<dbReference type="SMART" id="SM00043">
    <property type="entry name" value="CY"/>
    <property type="match status" value="1"/>
</dbReference>
<dbReference type="FunFam" id="3.10.450.10:FF:000004">
    <property type="entry name" value="Cystatin C"/>
    <property type="match status" value="1"/>
</dbReference>
<dbReference type="AlphaFoldDB" id="A0AAN8CVB3"/>
<keyword evidence="6" id="KW-1185">Reference proteome</keyword>
<dbReference type="GO" id="GO:0031643">
    <property type="term" value="P:positive regulation of myelination"/>
    <property type="evidence" value="ECO:0007669"/>
    <property type="project" value="TreeGrafter"/>
</dbReference>
<name>A0AAN8CVB3_CHAGU</name>
<feature type="chain" id="PRO_5042891985" description="Cystatin domain-containing protein" evidence="3">
    <location>
        <begin position="22"/>
        <end position="134"/>
    </location>
</feature>
<evidence type="ECO:0000256" key="2">
    <source>
        <dbReference type="ARBA" id="ARBA00023157"/>
    </source>
</evidence>
<evidence type="ECO:0000256" key="3">
    <source>
        <dbReference type="SAM" id="SignalP"/>
    </source>
</evidence>
<dbReference type="InterPro" id="IPR000010">
    <property type="entry name" value="Cystatin_dom"/>
</dbReference>
<dbReference type="GO" id="GO:0005783">
    <property type="term" value="C:endoplasmic reticulum"/>
    <property type="evidence" value="ECO:0007669"/>
    <property type="project" value="TreeGrafter"/>
</dbReference>
<feature type="signal peptide" evidence="3">
    <location>
        <begin position="1"/>
        <end position="21"/>
    </location>
</feature>
<dbReference type="GO" id="GO:1903979">
    <property type="term" value="P:negative regulation of microglial cell activation"/>
    <property type="evidence" value="ECO:0007669"/>
    <property type="project" value="TreeGrafter"/>
</dbReference>
<comment type="caution">
    <text evidence="5">The sequence shown here is derived from an EMBL/GenBank/DDBJ whole genome shotgun (WGS) entry which is preliminary data.</text>
</comment>
<gene>
    <name evidence="5" type="ORF">CgunFtcFv8_017014</name>
</gene>
<accession>A0AAN8CVB3</accession>
<reference evidence="5 6" key="1">
    <citation type="journal article" date="2023" name="Mol. Biol. Evol.">
        <title>Genomics of Secondarily Temperate Adaptation in the Only Non-Antarctic Icefish.</title>
        <authorList>
            <person name="Rivera-Colon A.G."/>
            <person name="Rayamajhi N."/>
            <person name="Minhas B.F."/>
            <person name="Madrigal G."/>
            <person name="Bilyk K.T."/>
            <person name="Yoon V."/>
            <person name="Hune M."/>
            <person name="Gregory S."/>
            <person name="Cheng C.H.C."/>
            <person name="Catchen J.M."/>
        </authorList>
    </citation>
    <scope>NUCLEOTIDE SEQUENCE [LARGE SCALE GENOMIC DNA]</scope>
    <source>
        <tissue evidence="5">White muscle</tissue>
    </source>
</reference>
<feature type="domain" description="Cystatin" evidence="4">
    <location>
        <begin position="21"/>
        <end position="133"/>
    </location>
</feature>
<sequence>MMGVKTLLLALLIAALEGAGSMPGSLTDVISTDVSLRGVVLAAAVRFNDQSNDAFLFKPSAILRAQRQVVKGLRYVVDLEISRTLCRKRDQNQDLTRCDLQPEGSLQQTFECHTEVWVVPWSNETRTLEMDCQT</sequence>
<dbReference type="EMBL" id="JAURVH010001529">
    <property type="protein sequence ID" value="KAK5909003.1"/>
    <property type="molecule type" value="Genomic_DNA"/>
</dbReference>
<keyword evidence="2" id="KW-1015">Disulfide bond</keyword>
<dbReference type="SUPFAM" id="SSF54403">
    <property type="entry name" value="Cystatin/monellin"/>
    <property type="match status" value="1"/>
</dbReference>
<dbReference type="Pfam" id="PF00031">
    <property type="entry name" value="Cystatin"/>
    <property type="match status" value="1"/>
</dbReference>
<evidence type="ECO:0000313" key="6">
    <source>
        <dbReference type="Proteomes" id="UP001331515"/>
    </source>
</evidence>
<dbReference type="GO" id="GO:0005615">
    <property type="term" value="C:extracellular space"/>
    <property type="evidence" value="ECO:0007669"/>
    <property type="project" value="TreeGrafter"/>
</dbReference>
<dbReference type="Gene3D" id="3.10.450.10">
    <property type="match status" value="1"/>
</dbReference>
<organism evidence="5 6">
    <name type="scientific">Champsocephalus gunnari</name>
    <name type="common">Mackerel icefish</name>
    <dbReference type="NCBI Taxonomy" id="52237"/>
    <lineage>
        <taxon>Eukaryota</taxon>
        <taxon>Metazoa</taxon>
        <taxon>Chordata</taxon>
        <taxon>Craniata</taxon>
        <taxon>Vertebrata</taxon>
        <taxon>Euteleostomi</taxon>
        <taxon>Actinopterygii</taxon>
        <taxon>Neopterygii</taxon>
        <taxon>Teleostei</taxon>
        <taxon>Neoteleostei</taxon>
        <taxon>Acanthomorphata</taxon>
        <taxon>Eupercaria</taxon>
        <taxon>Perciformes</taxon>
        <taxon>Notothenioidei</taxon>
        <taxon>Channichthyidae</taxon>
        <taxon>Champsocephalus</taxon>
    </lineage>
</organism>
<dbReference type="GO" id="GO:0005770">
    <property type="term" value="C:late endosome"/>
    <property type="evidence" value="ECO:0007669"/>
    <property type="project" value="TreeGrafter"/>
</dbReference>
<dbReference type="GO" id="GO:0006955">
    <property type="term" value="P:immune response"/>
    <property type="evidence" value="ECO:0007669"/>
    <property type="project" value="InterPro"/>
</dbReference>
<dbReference type="GO" id="GO:0004869">
    <property type="term" value="F:cysteine-type endopeptidase inhibitor activity"/>
    <property type="evidence" value="ECO:0007669"/>
    <property type="project" value="InterPro"/>
</dbReference>
<dbReference type="PANTHER" id="PTHR47141:SF1">
    <property type="entry name" value="CYSTATIN-F"/>
    <property type="match status" value="1"/>
</dbReference>
<evidence type="ECO:0000313" key="5">
    <source>
        <dbReference type="EMBL" id="KAK5909003.1"/>
    </source>
</evidence>
<keyword evidence="3" id="KW-0732">Signal</keyword>
<protein>
    <recommendedName>
        <fullName evidence="4">Cystatin domain-containing protein</fullName>
    </recommendedName>
</protein>
<dbReference type="GO" id="GO:0005794">
    <property type="term" value="C:Golgi apparatus"/>
    <property type="evidence" value="ECO:0007669"/>
    <property type="project" value="TreeGrafter"/>
</dbReference>
<evidence type="ECO:0000256" key="1">
    <source>
        <dbReference type="ARBA" id="ARBA00009403"/>
    </source>
</evidence>
<evidence type="ECO:0000259" key="4">
    <source>
        <dbReference type="SMART" id="SM00043"/>
    </source>
</evidence>
<dbReference type="PANTHER" id="PTHR47141">
    <property type="entry name" value="CYSTATIN-F"/>
    <property type="match status" value="1"/>
</dbReference>
<comment type="similarity">
    <text evidence="1">Belongs to the cystatin family.</text>
</comment>